<organism evidence="1">
    <name type="scientific">marine metagenome</name>
    <dbReference type="NCBI Taxonomy" id="408172"/>
    <lineage>
        <taxon>unclassified sequences</taxon>
        <taxon>metagenomes</taxon>
        <taxon>ecological metagenomes</taxon>
    </lineage>
</organism>
<proteinExistence type="predicted"/>
<sequence length="119" mass="13499">MMRHFYHYLWSRPRLTVINRPIPGDQSDALIGSPWVSQIRDNRKTKRPALWAGLLVFYMLVGLTCRQESVFLVQVVGLVCTLYEHTRDARSLIISSRREIGPAILLTTLVAANVTGDSC</sequence>
<dbReference type="AlphaFoldDB" id="A0A383CE41"/>
<protein>
    <submittedName>
        <fullName evidence="1">Uncharacterized protein</fullName>
    </submittedName>
</protein>
<accession>A0A383CE41</accession>
<dbReference type="EMBL" id="UINC01208007">
    <property type="protein sequence ID" value="SVE30350.1"/>
    <property type="molecule type" value="Genomic_DNA"/>
</dbReference>
<name>A0A383CE41_9ZZZZ</name>
<reference evidence="1" key="1">
    <citation type="submission" date="2018-05" db="EMBL/GenBank/DDBJ databases">
        <authorList>
            <person name="Lanie J.A."/>
            <person name="Ng W.-L."/>
            <person name="Kazmierczak K.M."/>
            <person name="Andrzejewski T.M."/>
            <person name="Davidsen T.M."/>
            <person name="Wayne K.J."/>
            <person name="Tettelin H."/>
            <person name="Glass J.I."/>
            <person name="Rusch D."/>
            <person name="Podicherti R."/>
            <person name="Tsui H.-C.T."/>
            <person name="Winkler M.E."/>
        </authorList>
    </citation>
    <scope>NUCLEOTIDE SEQUENCE</scope>
</reference>
<evidence type="ECO:0000313" key="1">
    <source>
        <dbReference type="EMBL" id="SVE30350.1"/>
    </source>
</evidence>
<gene>
    <name evidence="1" type="ORF">METZ01_LOCUS483204</name>
</gene>